<dbReference type="AlphaFoldDB" id="A0A4Z0PDY3"/>
<dbReference type="SUPFAM" id="SSF52402">
    <property type="entry name" value="Adenine nucleotide alpha hydrolases-like"/>
    <property type="match status" value="2"/>
</dbReference>
<protein>
    <submittedName>
        <fullName evidence="2">Universal stress protein</fullName>
    </submittedName>
</protein>
<evidence type="ECO:0000313" key="3">
    <source>
        <dbReference type="Proteomes" id="UP000298337"/>
    </source>
</evidence>
<keyword evidence="3" id="KW-1185">Reference proteome</keyword>
<comment type="caution">
    <text evidence="2">The sequence shown here is derived from an EMBL/GenBank/DDBJ whole genome shotgun (WGS) entry which is preliminary data.</text>
</comment>
<dbReference type="OrthoDB" id="871451at2"/>
<organism evidence="2 3">
    <name type="scientific">Hymenobacter fodinae</name>
    <dbReference type="NCBI Taxonomy" id="2510796"/>
    <lineage>
        <taxon>Bacteria</taxon>
        <taxon>Pseudomonadati</taxon>
        <taxon>Bacteroidota</taxon>
        <taxon>Cytophagia</taxon>
        <taxon>Cytophagales</taxon>
        <taxon>Hymenobacteraceae</taxon>
        <taxon>Hymenobacter</taxon>
    </lineage>
</organism>
<gene>
    <name evidence="2" type="ORF">EU556_06800</name>
</gene>
<feature type="domain" description="UspA" evidence="1">
    <location>
        <begin position="9"/>
        <end position="136"/>
    </location>
</feature>
<dbReference type="Proteomes" id="UP000298337">
    <property type="component" value="Unassembled WGS sequence"/>
</dbReference>
<dbReference type="Gene3D" id="3.40.50.12370">
    <property type="match status" value="1"/>
</dbReference>
<feature type="domain" description="UspA" evidence="1">
    <location>
        <begin position="146"/>
        <end position="271"/>
    </location>
</feature>
<sequence length="275" mass="29513">MSAVMSPSLVVLTDFFAVSNRALSYAAGLAVPLGAHLVLLHVRHNGLLCPEEEAAAPTVQQTRQALYSLADTQPVPTQVEISEQVLPTAVTEAIRHHQPQLLVLGHPGAESPLARDFAKAALNLLHHVRFPLLLVPPPGWDAFPPRRVLLALDGEPFSLYDSQQILPHLLQALQGILALVHVTDSTVPSPAASQVLRMVRTSGLAESLTAEQVHLVPQTTSVAADIQRVSGELNADMLVLIARPHSVLDGLTHRRSTAQLLRESAIPVLLLPALS</sequence>
<reference evidence="2 3" key="1">
    <citation type="submission" date="2019-04" db="EMBL/GenBank/DDBJ databases">
        <authorList>
            <person name="Feng G."/>
            <person name="Zhang J."/>
            <person name="Zhu H."/>
        </authorList>
    </citation>
    <scope>NUCLEOTIDE SEQUENCE [LARGE SCALE GENOMIC DNA]</scope>
    <source>
        <strain evidence="2 3">92R-1</strain>
    </source>
</reference>
<name>A0A4Z0PDY3_9BACT</name>
<accession>A0A4Z0PDY3</accession>
<dbReference type="InterPro" id="IPR006016">
    <property type="entry name" value="UspA"/>
</dbReference>
<evidence type="ECO:0000313" key="2">
    <source>
        <dbReference type="EMBL" id="TGE10511.1"/>
    </source>
</evidence>
<proteinExistence type="predicted"/>
<dbReference type="EMBL" id="SRLA01000001">
    <property type="protein sequence ID" value="TGE10511.1"/>
    <property type="molecule type" value="Genomic_DNA"/>
</dbReference>
<evidence type="ECO:0000259" key="1">
    <source>
        <dbReference type="Pfam" id="PF00582"/>
    </source>
</evidence>
<dbReference type="Pfam" id="PF00582">
    <property type="entry name" value="Usp"/>
    <property type="match status" value="2"/>
</dbReference>